<evidence type="ECO:0000256" key="3">
    <source>
        <dbReference type="ARBA" id="ARBA00023315"/>
    </source>
</evidence>
<keyword evidence="9" id="KW-1185">Reference proteome</keyword>
<dbReference type="Gene3D" id="3.40.47.10">
    <property type="match status" value="2"/>
</dbReference>
<accession>A0A1J0R3D8</accession>
<gene>
    <name evidence="7" type="primary">pksIII-1</name>
    <name evidence="8" type="ORF">SLUN_36630</name>
</gene>
<feature type="domain" description="Chalcone/stilbene synthase C-terminal" evidence="6">
    <location>
        <begin position="212"/>
        <end position="350"/>
    </location>
</feature>
<comment type="similarity">
    <text evidence="1">Belongs to the thiolase-like superfamily. Chalcone/stilbene synthases family.</text>
</comment>
<dbReference type="GO" id="GO:0030639">
    <property type="term" value="P:polyketide biosynthetic process"/>
    <property type="evidence" value="ECO:0007669"/>
    <property type="project" value="TreeGrafter"/>
</dbReference>
<evidence type="ECO:0000313" key="7">
    <source>
        <dbReference type="EMBL" id="APD72028.1"/>
    </source>
</evidence>
<dbReference type="InterPro" id="IPR001099">
    <property type="entry name" value="Chalcone/stilbene_synt_N"/>
</dbReference>
<dbReference type="InterPro" id="IPR016039">
    <property type="entry name" value="Thiolase-like"/>
</dbReference>
<dbReference type="Pfam" id="PF00195">
    <property type="entry name" value="Chal_sti_synt_N"/>
    <property type="match status" value="1"/>
</dbReference>
<dbReference type="Proteomes" id="UP000244201">
    <property type="component" value="Chromosome"/>
</dbReference>
<keyword evidence="3" id="KW-0012">Acyltransferase</keyword>
<dbReference type="EMBL" id="KX708356">
    <property type="protein sequence ID" value="APD72028.1"/>
    <property type="molecule type" value="Genomic_DNA"/>
</dbReference>
<reference evidence="8 9" key="2">
    <citation type="submission" date="2018-01" db="EMBL/GenBank/DDBJ databases">
        <title>Complete genome sequence of Streptomyces lunaelactis MM109T, a Ferroverdin A producer isolated from cave moonmilk deposits.</title>
        <authorList>
            <person name="Naome A."/>
            <person name="Martinet L."/>
            <person name="Maciejewska M."/>
            <person name="Anderssen S."/>
            <person name="Adam D."/>
            <person name="Tenconi E."/>
            <person name="Deflandre B."/>
            <person name="Arguelles-Arias A."/>
            <person name="Calusinska M."/>
            <person name="Copieters W."/>
            <person name="Karim L."/>
            <person name="Hanikenne M."/>
            <person name="Baurain D."/>
            <person name="van Wezel G."/>
            <person name="Smargiasso N."/>
            <person name="de Pauw E."/>
            <person name="Delfosse P."/>
            <person name="Rigali S."/>
        </authorList>
    </citation>
    <scope>NUCLEOTIDE SEQUENCE [LARGE SCALE GENOMIC DNA]</scope>
    <source>
        <strain evidence="8 9">MM109</strain>
    </source>
</reference>
<dbReference type="InterPro" id="IPR011141">
    <property type="entry name" value="Polyketide_synthase_type-III"/>
</dbReference>
<evidence type="ECO:0000313" key="8">
    <source>
        <dbReference type="EMBL" id="AVZ76892.1"/>
    </source>
</evidence>
<protein>
    <submittedName>
        <fullName evidence="7 8">Type III polyketide synthase</fullName>
    </submittedName>
</protein>
<organism evidence="7">
    <name type="scientific">Streptomyces lunaelactis</name>
    <dbReference type="NCBI Taxonomy" id="1535768"/>
    <lineage>
        <taxon>Bacteria</taxon>
        <taxon>Bacillati</taxon>
        <taxon>Actinomycetota</taxon>
        <taxon>Actinomycetes</taxon>
        <taxon>Kitasatosporales</taxon>
        <taxon>Streptomycetaceae</taxon>
        <taxon>Streptomyces</taxon>
    </lineage>
</organism>
<evidence type="ECO:0000256" key="1">
    <source>
        <dbReference type="ARBA" id="ARBA00005531"/>
    </source>
</evidence>
<feature type="active site" description="Acyl-thioester intermediate" evidence="4">
    <location>
        <position position="139"/>
    </location>
</feature>
<dbReference type="GeneID" id="55660778"/>
<dbReference type="GO" id="GO:0016747">
    <property type="term" value="F:acyltransferase activity, transferring groups other than amino-acyl groups"/>
    <property type="evidence" value="ECO:0007669"/>
    <property type="project" value="InterPro"/>
</dbReference>
<dbReference type="CDD" id="cd00831">
    <property type="entry name" value="CHS_like"/>
    <property type="match status" value="1"/>
</dbReference>
<dbReference type="InterPro" id="IPR012328">
    <property type="entry name" value="Chalcone/stilbene_synt_C"/>
</dbReference>
<dbReference type="SUPFAM" id="SSF53901">
    <property type="entry name" value="Thiolase-like"/>
    <property type="match status" value="1"/>
</dbReference>
<name>A0A1J0R3D8_9ACTN</name>
<dbReference type="EMBL" id="CP026304">
    <property type="protein sequence ID" value="AVZ76892.1"/>
    <property type="molecule type" value="Genomic_DNA"/>
</dbReference>
<dbReference type="RefSeq" id="WP_108154182.1">
    <property type="nucleotide sequence ID" value="NZ_CP026304.1"/>
</dbReference>
<evidence type="ECO:0000256" key="4">
    <source>
        <dbReference type="PIRSR" id="PIRSR000451-1"/>
    </source>
</evidence>
<feature type="domain" description="Chalcone/stilbene synthase N-terminal" evidence="5">
    <location>
        <begin position="36"/>
        <end position="198"/>
    </location>
</feature>
<evidence type="ECO:0000259" key="5">
    <source>
        <dbReference type="Pfam" id="PF00195"/>
    </source>
</evidence>
<evidence type="ECO:0000259" key="6">
    <source>
        <dbReference type="Pfam" id="PF02797"/>
    </source>
</evidence>
<dbReference type="PANTHER" id="PTHR11877:SF99">
    <property type="entry name" value="1,3,6,8-TETRAHYDROXYNAPHTHALENE SYNTHASE"/>
    <property type="match status" value="1"/>
</dbReference>
<evidence type="ECO:0000313" key="9">
    <source>
        <dbReference type="Proteomes" id="UP000244201"/>
    </source>
</evidence>
<dbReference type="PANTHER" id="PTHR11877">
    <property type="entry name" value="HYDROXYMETHYLGLUTARYL-COA SYNTHASE"/>
    <property type="match status" value="1"/>
</dbReference>
<dbReference type="KEGG" id="slk:SLUN_36630"/>
<proteinExistence type="inferred from homology"/>
<dbReference type="Pfam" id="PF02797">
    <property type="entry name" value="Chal_sti_synt_C"/>
    <property type="match status" value="1"/>
</dbReference>
<dbReference type="FunFam" id="3.40.47.10:FF:000014">
    <property type="entry name" value="Chalcone synthase 1"/>
    <property type="match status" value="1"/>
</dbReference>
<reference evidence="7" key="1">
    <citation type="journal article" date="2016" name="Front. Microbiol.">
        <title>A Phenotypic and Genotypic Analysis of the Antimicrobial Potential of Cultivable Streptomyces Isolated from Cave Moonmilk Deposits.</title>
        <authorList>
            <person name="Maciejewska M."/>
            <person name="Adam D."/>
            <person name="Martinet L."/>
            <person name="Naome A."/>
            <person name="Calusinska M."/>
            <person name="Delfosse P."/>
            <person name="Carnol M."/>
            <person name="Barton H.A."/>
            <person name="Hayette M.P."/>
            <person name="Smargiasso N."/>
            <person name="De Pauw E."/>
            <person name="Hanikenne M."/>
            <person name="Baurain D."/>
            <person name="Rigali S."/>
        </authorList>
    </citation>
    <scope>NUCLEOTIDE SEQUENCE</scope>
    <source>
        <strain evidence="7">MM109</strain>
    </source>
</reference>
<dbReference type="OrthoDB" id="9786288at2"/>
<sequence>MTRIAAVHGVLAPHRHTQREITDLVARMCLPPGADRRVLDRLHTNAQVRTRHVVLPLERYCELDGLGAANDVFIGAAVDLGAEAVRGALRTAGLRPTDVDLLMFTSVTGVAAPSIDARLVGRLGLRPDVKRLPVFGLGCVAGAAGVARLHDYLLGWPDHVAVLLSVELCSLTFQRDDATPANLVATGLFGDGAAAVVAVGDRRATTAGPEVVATRSRMYPDTERVMGWDIRSSGFKVVLDPAVPDVVRQYLADDVHGFLQEHGLKPKDVAHWVCHPGGPKVLEAVSDVLSLPEGALDVTWRSLAAVGNLSSSSVLHVLRDTLEQKRPEPGTPGLLMAIGPGFCCELVLLRW</sequence>
<dbReference type="AlphaFoldDB" id="A0A1J0R3D8"/>
<dbReference type="PIRSF" id="PIRSF000451">
    <property type="entry name" value="PKS_III"/>
    <property type="match status" value="1"/>
</dbReference>
<keyword evidence="2" id="KW-0808">Transferase</keyword>
<evidence type="ECO:0000256" key="2">
    <source>
        <dbReference type="ARBA" id="ARBA00022679"/>
    </source>
</evidence>